<evidence type="ECO:0000313" key="15">
    <source>
        <dbReference type="EMBL" id="AGR41197.1"/>
    </source>
</evidence>
<feature type="domain" description="Methionyl/Valyl/Leucyl/Isoleucyl-tRNA synthetase anticodon-binding" evidence="13">
    <location>
        <begin position="611"/>
        <end position="749"/>
    </location>
</feature>
<dbReference type="NCBIfam" id="NF004349">
    <property type="entry name" value="PRK05729.1"/>
    <property type="match status" value="1"/>
</dbReference>
<dbReference type="NCBIfam" id="TIGR00422">
    <property type="entry name" value="valS"/>
    <property type="match status" value="1"/>
</dbReference>
<dbReference type="InterPro" id="IPR013155">
    <property type="entry name" value="M/V/L/I-tRNA-synth_anticd-bd"/>
</dbReference>
<dbReference type="SUPFAM" id="SSF50677">
    <property type="entry name" value="ValRS/IleRS/LeuRS editing domain"/>
    <property type="match status" value="1"/>
</dbReference>
<dbReference type="InterPro" id="IPR033705">
    <property type="entry name" value="Anticodon_Ia_Val"/>
</dbReference>
<proteinExistence type="inferred from homology"/>
<dbReference type="eggNOG" id="COG0525">
    <property type="taxonomic scope" value="Bacteria"/>
</dbReference>
<evidence type="ECO:0000256" key="3">
    <source>
        <dbReference type="ARBA" id="ARBA00022490"/>
    </source>
</evidence>
<comment type="function">
    <text evidence="11">Catalyzes the attachment of valine to tRNA(Val). As ValRS can inadvertently accommodate and process structurally similar amino acids such as threonine, to avoid such errors, it has a 'posttransfer' editing activity that hydrolyzes mischarged Thr-tRNA(Val) in a tRNA-dependent manner.</text>
</comment>
<evidence type="ECO:0000256" key="4">
    <source>
        <dbReference type="ARBA" id="ARBA00022598"/>
    </source>
</evidence>
<gene>
    <name evidence="11 15" type="primary">valS</name>
    <name evidence="15" type="ORF">STAIW_v1c05750</name>
</gene>
<reference evidence="15 16" key="1">
    <citation type="journal article" date="2013" name="Genome Biol. Evol.">
        <title>Comparison of metabolic capacities and inference of gene content evolution in mosquito-associated Spiroplasma diminutum and S. taiwanense.</title>
        <authorList>
            <person name="Lo W.S."/>
            <person name="Ku C."/>
            <person name="Chen L.L."/>
            <person name="Chang T.H."/>
            <person name="Kuo C.H."/>
        </authorList>
    </citation>
    <scope>NUCLEOTIDE SEQUENCE [LARGE SCALE GENOMIC DNA]</scope>
    <source>
        <strain evidence="15">CT-1</strain>
    </source>
</reference>
<dbReference type="InterPro" id="IPR019499">
    <property type="entry name" value="Val-tRNA_synth_tRNA-bd"/>
</dbReference>
<evidence type="ECO:0000313" key="16">
    <source>
        <dbReference type="Proteomes" id="UP000014984"/>
    </source>
</evidence>
<comment type="subunit">
    <text evidence="2 11">Monomer.</text>
</comment>
<dbReference type="KEGG" id="stai:STAIW_v1c05750"/>
<dbReference type="PANTHER" id="PTHR11946:SF93">
    <property type="entry name" value="VALINE--TRNA LIGASE, CHLOROPLASTIC_MITOCHONDRIAL 2"/>
    <property type="match status" value="1"/>
</dbReference>
<evidence type="ECO:0000256" key="6">
    <source>
        <dbReference type="ARBA" id="ARBA00022840"/>
    </source>
</evidence>
<dbReference type="OrthoDB" id="9810365at2"/>
<keyword evidence="7 11" id="KW-0648">Protein biosynthesis</keyword>
<dbReference type="Pfam" id="PF10458">
    <property type="entry name" value="Val_tRNA-synt_C"/>
    <property type="match status" value="1"/>
</dbReference>
<comment type="subcellular location">
    <subcellularLocation>
        <location evidence="1 11">Cytoplasm</location>
    </subcellularLocation>
</comment>
<dbReference type="GO" id="GO:0005829">
    <property type="term" value="C:cytosol"/>
    <property type="evidence" value="ECO:0007669"/>
    <property type="project" value="TreeGrafter"/>
</dbReference>
<dbReference type="EC" id="6.1.1.9" evidence="11"/>
<feature type="domain" description="Valyl-tRNA synthetase tRNA-binding arm" evidence="14">
    <location>
        <begin position="817"/>
        <end position="880"/>
    </location>
</feature>
<feature type="domain" description="Aminoacyl-tRNA synthetase class Ia" evidence="12">
    <location>
        <begin position="18"/>
        <end position="429"/>
    </location>
</feature>
<evidence type="ECO:0000256" key="1">
    <source>
        <dbReference type="ARBA" id="ARBA00004496"/>
    </source>
</evidence>
<dbReference type="GO" id="GO:0006438">
    <property type="term" value="P:valyl-tRNA aminoacylation"/>
    <property type="evidence" value="ECO:0007669"/>
    <property type="project" value="UniProtKB-UniRule"/>
</dbReference>
<dbReference type="Pfam" id="PF00133">
    <property type="entry name" value="tRNA-synt_1"/>
    <property type="match status" value="2"/>
</dbReference>
<name>S5LZS2_9MOLU</name>
<dbReference type="InterPro" id="IPR037118">
    <property type="entry name" value="Val-tRNA_synth_C_sf"/>
</dbReference>
<organism evidence="15 16">
    <name type="scientific">Spiroplasma taiwanense CT-1</name>
    <dbReference type="NCBI Taxonomy" id="1276220"/>
    <lineage>
        <taxon>Bacteria</taxon>
        <taxon>Bacillati</taxon>
        <taxon>Mycoplasmatota</taxon>
        <taxon>Mollicutes</taxon>
        <taxon>Entomoplasmatales</taxon>
        <taxon>Spiroplasmataceae</taxon>
        <taxon>Spiroplasma</taxon>
    </lineage>
</organism>
<evidence type="ECO:0000256" key="7">
    <source>
        <dbReference type="ARBA" id="ARBA00022917"/>
    </source>
</evidence>
<evidence type="ECO:0000259" key="14">
    <source>
        <dbReference type="Pfam" id="PF10458"/>
    </source>
</evidence>
<dbReference type="EMBL" id="CP005074">
    <property type="protein sequence ID" value="AGR41197.1"/>
    <property type="molecule type" value="Genomic_DNA"/>
</dbReference>
<dbReference type="PRINTS" id="PR00986">
    <property type="entry name" value="TRNASYNTHVAL"/>
</dbReference>
<evidence type="ECO:0000256" key="11">
    <source>
        <dbReference type="HAMAP-Rule" id="MF_02004"/>
    </source>
</evidence>
<dbReference type="Gene3D" id="3.90.740.10">
    <property type="entry name" value="Valyl/Leucyl/Isoleucyl-tRNA synthetase, editing domain"/>
    <property type="match status" value="1"/>
</dbReference>
<dbReference type="Gene3D" id="3.40.50.620">
    <property type="entry name" value="HUPs"/>
    <property type="match status" value="2"/>
</dbReference>
<dbReference type="InterPro" id="IPR014729">
    <property type="entry name" value="Rossmann-like_a/b/a_fold"/>
</dbReference>
<dbReference type="PANTHER" id="PTHR11946">
    <property type="entry name" value="VALYL-TRNA SYNTHETASES"/>
    <property type="match status" value="1"/>
</dbReference>
<evidence type="ECO:0000259" key="12">
    <source>
        <dbReference type="Pfam" id="PF00133"/>
    </source>
</evidence>
<keyword evidence="16" id="KW-1185">Reference proteome</keyword>
<dbReference type="CDD" id="cd00817">
    <property type="entry name" value="ValRS_core"/>
    <property type="match status" value="1"/>
</dbReference>
<dbReference type="Proteomes" id="UP000014984">
    <property type="component" value="Chromosome"/>
</dbReference>
<dbReference type="GO" id="GO:0005524">
    <property type="term" value="F:ATP binding"/>
    <property type="evidence" value="ECO:0007669"/>
    <property type="project" value="UniProtKB-UniRule"/>
</dbReference>
<comment type="catalytic activity">
    <reaction evidence="10 11">
        <text>tRNA(Val) + L-valine + ATP = L-valyl-tRNA(Val) + AMP + diphosphate</text>
        <dbReference type="Rhea" id="RHEA:10704"/>
        <dbReference type="Rhea" id="RHEA-COMP:9672"/>
        <dbReference type="Rhea" id="RHEA-COMP:9708"/>
        <dbReference type="ChEBI" id="CHEBI:30616"/>
        <dbReference type="ChEBI" id="CHEBI:33019"/>
        <dbReference type="ChEBI" id="CHEBI:57762"/>
        <dbReference type="ChEBI" id="CHEBI:78442"/>
        <dbReference type="ChEBI" id="CHEBI:78537"/>
        <dbReference type="ChEBI" id="CHEBI:456215"/>
        <dbReference type="EC" id="6.1.1.9"/>
    </reaction>
</comment>
<dbReference type="InterPro" id="IPR001412">
    <property type="entry name" value="aa-tRNA-synth_I_CS"/>
</dbReference>
<dbReference type="CDD" id="cd07962">
    <property type="entry name" value="Anticodon_Ia_Val"/>
    <property type="match status" value="1"/>
</dbReference>
<evidence type="ECO:0000256" key="9">
    <source>
        <dbReference type="ARBA" id="ARBA00023146"/>
    </source>
</evidence>
<dbReference type="Pfam" id="PF08264">
    <property type="entry name" value="Anticodon_1"/>
    <property type="match status" value="1"/>
</dbReference>
<dbReference type="RefSeq" id="WP_020834336.1">
    <property type="nucleotide sequence ID" value="NC_021846.1"/>
</dbReference>
<dbReference type="HOGENOM" id="CLU_001493_0_2_14"/>
<keyword evidence="8 11" id="KW-0175">Coiled coil</keyword>
<evidence type="ECO:0000256" key="5">
    <source>
        <dbReference type="ARBA" id="ARBA00022741"/>
    </source>
</evidence>
<dbReference type="PROSITE" id="PS00178">
    <property type="entry name" value="AA_TRNA_LIGASE_I"/>
    <property type="match status" value="1"/>
</dbReference>
<comment type="domain">
    <text evidence="11">ValRS has two distinct active sites: one for aminoacylation and one for editing. The misactivated threonine is translocated from the active site to the editing site.</text>
</comment>
<sequence length="880" mass="104365">MKELDKKYNHLEVEKDKYKKWIDLNIFCAEFDLKKPAYSIVIPPPNVTGKLHLGHAWDGALQDFLIRFKKLNGFDTLWIPGMDHAGIATQAKVEQRLKEQGISRYDLGREKFIEKVWEWKEEYAEKIRKQWAKLGLGLDYSKEKFTYSEDLNKIVNYIFVEMYKKKLIYKGKKIVNWDSIQKTTISNIEVIYKETKGAMYYFKYFLENDINNFLTVATTRPETMFGDVCLVVNPKDKRYQKYIGKNVINPVNNKIIPIIADEYVEIDFGTGVMKCTPAHDVNDFELGIKYNLEQINVMNDDATMNEFANEFIGLDRFEARKKIIIKLEKENLFLKEEEIIHQVGYSERSNAIIEPLISDQWFVKMKPLAEEVLKLQNSKDKINFFPLRFSDTLNKWMESIHDWVISRQLWWGHQIPVWYHKKTNEIYVNVNPPEDIENWIRDTDVLDTWFSSAFWPFATMQWSPKDSSELMQRYFPTSTLVTGYDIIFFWVARMIFQSLEFTNQKPFQDVLLHGLIRDEKGQKMSKSLGNGIDPMEVIENYGADSLRFFLLTNSSPGQDLRYSEEKIISTWNFVNKIWNASRFVLINIDKVYSDTEFKEIIKNLKEDNLIDKWILNKLYKCQKEVYEAANNYEFTVAGKILYNFIWTEYCSWYIELAKVKMLSDKFNSKDIEITKATLGYVLKQILVMLHPFTPFVTEEIYSTLNLKETILKESWLKEEYNFKLDGFKHLKDIISAIREFRASQNIKNSIFLNLFLNLDNSKSKKEIESKFEFIKIIIEKITNSKIILNKNEIKDFTSIQINDYFIEISNDDFLDNEKIIFKLNEKLLILEKEIKRSKKMLSNENFINKASLEKVEIEKQKFEDYKNQYESLLTKINKIK</sequence>
<dbReference type="STRING" id="1276220.STAIW_v1c05750"/>
<dbReference type="SUPFAM" id="SSF46589">
    <property type="entry name" value="tRNA-binding arm"/>
    <property type="match status" value="1"/>
</dbReference>
<dbReference type="GO" id="GO:0004832">
    <property type="term" value="F:valine-tRNA ligase activity"/>
    <property type="evidence" value="ECO:0007669"/>
    <property type="project" value="UniProtKB-UniRule"/>
</dbReference>
<dbReference type="HAMAP" id="MF_02004">
    <property type="entry name" value="Val_tRNA_synth_type1"/>
    <property type="match status" value="1"/>
</dbReference>
<dbReference type="AlphaFoldDB" id="S5LZS2"/>
<accession>S5LZS2</accession>
<dbReference type="InterPro" id="IPR002300">
    <property type="entry name" value="aa-tRNA-synth_Ia"/>
</dbReference>
<dbReference type="InterPro" id="IPR002303">
    <property type="entry name" value="Valyl-tRNA_ligase"/>
</dbReference>
<dbReference type="Gene3D" id="1.10.287.380">
    <property type="entry name" value="Valyl-tRNA synthetase, C-terminal domain"/>
    <property type="match status" value="1"/>
</dbReference>
<dbReference type="Gene3D" id="1.10.730.10">
    <property type="entry name" value="Isoleucyl-tRNA Synthetase, Domain 1"/>
    <property type="match status" value="1"/>
</dbReference>
<keyword evidence="6 11" id="KW-0067">ATP-binding</keyword>
<keyword evidence="3 11" id="KW-0963">Cytoplasm</keyword>
<feature type="short sequence motif" description="'KMSKS' region" evidence="11">
    <location>
        <begin position="523"/>
        <end position="527"/>
    </location>
</feature>
<dbReference type="SUPFAM" id="SSF52374">
    <property type="entry name" value="Nucleotidylyl transferase"/>
    <property type="match status" value="1"/>
</dbReference>
<evidence type="ECO:0000256" key="2">
    <source>
        <dbReference type="ARBA" id="ARBA00011245"/>
    </source>
</evidence>
<protein>
    <recommendedName>
        <fullName evidence="11">Valine--tRNA ligase</fullName>
        <ecNumber evidence="11">6.1.1.9</ecNumber>
    </recommendedName>
    <alternativeName>
        <fullName evidence="11">Valyl-tRNA synthetase</fullName>
        <shortName evidence="11">ValRS</shortName>
    </alternativeName>
</protein>
<dbReference type="FunFam" id="3.40.50.620:FF:000098">
    <property type="entry name" value="Valine--tRNA ligase"/>
    <property type="match status" value="1"/>
</dbReference>
<dbReference type="InterPro" id="IPR009080">
    <property type="entry name" value="tRNAsynth_Ia_anticodon-bd"/>
</dbReference>
<evidence type="ECO:0000256" key="10">
    <source>
        <dbReference type="ARBA" id="ARBA00047552"/>
    </source>
</evidence>
<feature type="domain" description="Aminoacyl-tRNA synthetase class Ia" evidence="12">
    <location>
        <begin position="437"/>
        <end position="562"/>
    </location>
</feature>
<keyword evidence="9 11" id="KW-0030">Aminoacyl-tRNA synthetase</keyword>
<dbReference type="GO" id="GO:0002161">
    <property type="term" value="F:aminoacyl-tRNA deacylase activity"/>
    <property type="evidence" value="ECO:0007669"/>
    <property type="project" value="InterPro"/>
</dbReference>
<feature type="short sequence motif" description="'HIGH' region" evidence="11">
    <location>
        <begin position="45"/>
        <end position="55"/>
    </location>
</feature>
<dbReference type="InterPro" id="IPR010978">
    <property type="entry name" value="tRNA-bd_arm"/>
</dbReference>
<dbReference type="FunFam" id="3.40.50.620:FF:000032">
    <property type="entry name" value="Valine--tRNA ligase"/>
    <property type="match status" value="1"/>
</dbReference>
<feature type="coiled-coil region" evidence="11">
    <location>
        <begin position="820"/>
        <end position="875"/>
    </location>
</feature>
<dbReference type="SUPFAM" id="SSF47323">
    <property type="entry name" value="Anticodon-binding domain of a subclass of class I aminoacyl-tRNA synthetases"/>
    <property type="match status" value="1"/>
</dbReference>
<comment type="domain">
    <text evidence="11">The C-terminal coiled-coil domain is crucial for aminoacylation activity.</text>
</comment>
<keyword evidence="5 11" id="KW-0547">Nucleotide-binding</keyword>
<comment type="similarity">
    <text evidence="11">Belongs to the class-I aminoacyl-tRNA synthetase family. ValS type 1 subfamily.</text>
</comment>
<dbReference type="InterPro" id="IPR009008">
    <property type="entry name" value="Val/Leu/Ile-tRNA-synth_edit"/>
</dbReference>
<dbReference type="PATRIC" id="fig|1276220.3.peg.586"/>
<evidence type="ECO:0000259" key="13">
    <source>
        <dbReference type="Pfam" id="PF08264"/>
    </source>
</evidence>
<feature type="binding site" evidence="11">
    <location>
        <position position="526"/>
    </location>
    <ligand>
        <name>ATP</name>
        <dbReference type="ChEBI" id="CHEBI:30616"/>
    </ligand>
</feature>
<evidence type="ECO:0000256" key="8">
    <source>
        <dbReference type="ARBA" id="ARBA00023054"/>
    </source>
</evidence>
<keyword evidence="4 11" id="KW-0436">Ligase</keyword>